<feature type="region of interest" description="Disordered" evidence="1">
    <location>
        <begin position="1"/>
        <end position="20"/>
    </location>
</feature>
<evidence type="ECO:0000313" key="2">
    <source>
        <dbReference type="EMBL" id="EDM11600.1"/>
    </source>
</evidence>
<gene>
    <name evidence="2" type="ORF">rCG_30445</name>
</gene>
<reference evidence="3" key="1">
    <citation type="submission" date="2005-09" db="EMBL/GenBank/DDBJ databases">
        <authorList>
            <person name="Mural R.J."/>
            <person name="Li P.W."/>
            <person name="Adams M.D."/>
            <person name="Amanatides P.G."/>
            <person name="Baden-Tillson H."/>
            <person name="Barnstead M."/>
            <person name="Chin S.H."/>
            <person name="Dew I."/>
            <person name="Evans C.A."/>
            <person name="Ferriera S."/>
            <person name="Flanigan M."/>
            <person name="Fosler C."/>
            <person name="Glodek A."/>
            <person name="Gu Z."/>
            <person name="Holt R.A."/>
            <person name="Jennings D."/>
            <person name="Kraft C.L."/>
            <person name="Lu F."/>
            <person name="Nguyen T."/>
            <person name="Nusskern D.R."/>
            <person name="Pfannkoch C.M."/>
            <person name="Sitter C."/>
            <person name="Sutton G.G."/>
            <person name="Venter J.C."/>
            <person name="Wang Z."/>
            <person name="Woodage T."/>
            <person name="Zheng X.H."/>
            <person name="Zhong F."/>
        </authorList>
    </citation>
    <scope>NUCLEOTIDE SEQUENCE [LARGE SCALE GENOMIC DNA]</scope>
    <source>
        <strain>BN</strain>
        <strain evidence="3">Sprague-Dawley</strain>
    </source>
</reference>
<evidence type="ECO:0000313" key="3">
    <source>
        <dbReference type="Proteomes" id="UP000234681"/>
    </source>
</evidence>
<sequence length="63" mass="6842">MHKPMGMILSTKELTNSPTEGGTRLRFCTFEDHLPACSPGFSTTVEGSAVTHWAGNFSFFCAT</sequence>
<name>A6JFK4_RAT</name>
<dbReference type="Proteomes" id="UP000234681">
    <property type="component" value="Chromosome 5"/>
</dbReference>
<organism evidence="2 3">
    <name type="scientific">Rattus norvegicus</name>
    <name type="common">Rat</name>
    <dbReference type="NCBI Taxonomy" id="10116"/>
    <lineage>
        <taxon>Eukaryota</taxon>
        <taxon>Metazoa</taxon>
        <taxon>Chordata</taxon>
        <taxon>Craniata</taxon>
        <taxon>Vertebrata</taxon>
        <taxon>Euteleostomi</taxon>
        <taxon>Mammalia</taxon>
        <taxon>Eutheria</taxon>
        <taxon>Euarchontoglires</taxon>
        <taxon>Glires</taxon>
        <taxon>Rodentia</taxon>
        <taxon>Myomorpha</taxon>
        <taxon>Muroidea</taxon>
        <taxon>Muridae</taxon>
        <taxon>Murinae</taxon>
        <taxon>Rattus</taxon>
    </lineage>
</organism>
<evidence type="ECO:0000256" key="1">
    <source>
        <dbReference type="SAM" id="MobiDB-lite"/>
    </source>
</evidence>
<dbReference type="AlphaFoldDB" id="A6JFK4"/>
<proteinExistence type="predicted"/>
<protein>
    <submittedName>
        <fullName evidence="2">RCG30445</fullName>
    </submittedName>
</protein>
<dbReference type="EMBL" id="CH473984">
    <property type="protein sequence ID" value="EDM11600.1"/>
    <property type="molecule type" value="Genomic_DNA"/>
</dbReference>
<accession>A6JFK4</accession>